<proteinExistence type="predicted"/>
<dbReference type="InterPro" id="IPR013433">
    <property type="entry name" value="PHA_gran_rgn"/>
</dbReference>
<name>A0ABV9NQH7_9GAMM</name>
<gene>
    <name evidence="1" type="ORF">ACFO3Q_14065</name>
</gene>
<accession>A0ABV9NQH7</accession>
<organism evidence="1 2">
    <name type="scientific">Coralloluteibacterium thermophilum</name>
    <dbReference type="NCBI Taxonomy" id="2707049"/>
    <lineage>
        <taxon>Bacteria</taxon>
        <taxon>Pseudomonadati</taxon>
        <taxon>Pseudomonadota</taxon>
        <taxon>Gammaproteobacteria</taxon>
        <taxon>Lysobacterales</taxon>
        <taxon>Lysobacteraceae</taxon>
        <taxon>Coralloluteibacterium</taxon>
    </lineage>
</organism>
<evidence type="ECO:0000313" key="2">
    <source>
        <dbReference type="Proteomes" id="UP001595892"/>
    </source>
</evidence>
<keyword evidence="2" id="KW-1185">Reference proteome</keyword>
<evidence type="ECO:0000313" key="1">
    <source>
        <dbReference type="EMBL" id="MFC4729293.1"/>
    </source>
</evidence>
<comment type="caution">
    <text evidence="1">The sequence shown here is derived from an EMBL/GenBank/DDBJ whole genome shotgun (WGS) entry which is preliminary data.</text>
</comment>
<dbReference type="NCBIfam" id="TIGR02610">
    <property type="entry name" value="PHA_gran_rgn"/>
    <property type="match status" value="1"/>
</dbReference>
<reference evidence="2" key="1">
    <citation type="journal article" date="2019" name="Int. J. Syst. Evol. Microbiol.">
        <title>The Global Catalogue of Microorganisms (GCM) 10K type strain sequencing project: providing services to taxonomists for standard genome sequencing and annotation.</title>
        <authorList>
            <consortium name="The Broad Institute Genomics Platform"/>
            <consortium name="The Broad Institute Genome Sequencing Center for Infectious Disease"/>
            <person name="Wu L."/>
            <person name="Ma J."/>
        </authorList>
    </citation>
    <scope>NUCLEOTIDE SEQUENCE [LARGE SCALE GENOMIC DNA]</scope>
    <source>
        <strain evidence="2">CGMCC 1.13574</strain>
    </source>
</reference>
<dbReference type="EMBL" id="JBHSGG010000040">
    <property type="protein sequence ID" value="MFC4729293.1"/>
    <property type="molecule type" value="Genomic_DNA"/>
</dbReference>
<protein>
    <submittedName>
        <fullName evidence="1">Polyhydroxyalkanoic acid system family protein</fullName>
    </submittedName>
</protein>
<dbReference type="Proteomes" id="UP001595892">
    <property type="component" value="Unassembled WGS sequence"/>
</dbReference>
<sequence>MSKIDIQRNHSLGRAQARSAVEQIAARMAEKFGVDTAWDGDVLGFSRSGVDGRIVVGDSDVRVTAQLGMMLGMLKGTIEQEIERVLDERLGRA</sequence>
<dbReference type="RefSeq" id="WP_377005370.1">
    <property type="nucleotide sequence ID" value="NZ_JBHSGG010000040.1"/>
</dbReference>
<dbReference type="Pfam" id="PF09650">
    <property type="entry name" value="PHA_gran_rgn"/>
    <property type="match status" value="1"/>
</dbReference>